<feature type="transmembrane region" description="Helical" evidence="2">
    <location>
        <begin position="77"/>
        <end position="102"/>
    </location>
</feature>
<accession>A0ABR2NQ89</accession>
<keyword evidence="1" id="KW-0694">RNA-binding</keyword>
<protein>
    <recommendedName>
        <fullName evidence="3">Helicase C-terminal domain-containing protein</fullName>
    </recommendedName>
</protein>
<name>A0ABR2NQ89_9ROSI</name>
<dbReference type="PANTHER" id="PTHR47958">
    <property type="entry name" value="ATP-DEPENDENT RNA HELICASE DBP3"/>
    <property type="match status" value="1"/>
</dbReference>
<evidence type="ECO:0000256" key="1">
    <source>
        <dbReference type="ARBA" id="ARBA00022884"/>
    </source>
</evidence>
<keyword evidence="5" id="KW-1185">Reference proteome</keyword>
<dbReference type="EMBL" id="JBBPBN010000113">
    <property type="protein sequence ID" value="KAK8978336.1"/>
    <property type="molecule type" value="Genomic_DNA"/>
</dbReference>
<gene>
    <name evidence="4" type="ORF">V6N11_028339</name>
</gene>
<dbReference type="InterPro" id="IPR027417">
    <property type="entry name" value="P-loop_NTPase"/>
</dbReference>
<evidence type="ECO:0000256" key="2">
    <source>
        <dbReference type="SAM" id="Phobius"/>
    </source>
</evidence>
<dbReference type="Gene3D" id="3.40.50.300">
    <property type="entry name" value="P-loop containing nucleotide triphosphate hydrolases"/>
    <property type="match status" value="2"/>
</dbReference>
<dbReference type="PROSITE" id="PS51194">
    <property type="entry name" value="HELICASE_CTER"/>
    <property type="match status" value="1"/>
</dbReference>
<keyword evidence="2" id="KW-0812">Transmembrane</keyword>
<evidence type="ECO:0000313" key="5">
    <source>
        <dbReference type="Proteomes" id="UP001396334"/>
    </source>
</evidence>
<keyword evidence="2" id="KW-0472">Membrane</keyword>
<dbReference type="SUPFAM" id="SSF52540">
    <property type="entry name" value="P-loop containing nucleoside triphosphate hydrolases"/>
    <property type="match status" value="1"/>
</dbReference>
<evidence type="ECO:0000313" key="4">
    <source>
        <dbReference type="EMBL" id="KAK8978336.1"/>
    </source>
</evidence>
<dbReference type="Proteomes" id="UP001396334">
    <property type="component" value="Unassembled WGS sequence"/>
</dbReference>
<evidence type="ECO:0000259" key="3">
    <source>
        <dbReference type="PROSITE" id="PS51194"/>
    </source>
</evidence>
<organism evidence="4 5">
    <name type="scientific">Hibiscus sabdariffa</name>
    <name type="common">roselle</name>
    <dbReference type="NCBI Taxonomy" id="183260"/>
    <lineage>
        <taxon>Eukaryota</taxon>
        <taxon>Viridiplantae</taxon>
        <taxon>Streptophyta</taxon>
        <taxon>Embryophyta</taxon>
        <taxon>Tracheophyta</taxon>
        <taxon>Spermatophyta</taxon>
        <taxon>Magnoliopsida</taxon>
        <taxon>eudicotyledons</taxon>
        <taxon>Gunneridae</taxon>
        <taxon>Pentapetalae</taxon>
        <taxon>rosids</taxon>
        <taxon>malvids</taxon>
        <taxon>Malvales</taxon>
        <taxon>Malvaceae</taxon>
        <taxon>Malvoideae</taxon>
        <taxon>Hibiscus</taxon>
    </lineage>
</organism>
<reference evidence="4 5" key="1">
    <citation type="journal article" date="2024" name="G3 (Bethesda)">
        <title>Genome assembly of Hibiscus sabdariffa L. provides insights into metabolisms of medicinal natural products.</title>
        <authorList>
            <person name="Kim T."/>
        </authorList>
    </citation>
    <scope>NUCLEOTIDE SEQUENCE [LARGE SCALE GENOMIC DNA]</scope>
    <source>
        <strain evidence="4">TK-2024</strain>
        <tissue evidence="4">Old leaves</tissue>
    </source>
</reference>
<keyword evidence="2" id="KW-1133">Transmembrane helix</keyword>
<dbReference type="SMART" id="SM00490">
    <property type="entry name" value="HELICc"/>
    <property type="match status" value="1"/>
</dbReference>
<feature type="domain" description="Helicase C-terminal" evidence="3">
    <location>
        <begin position="47"/>
        <end position="217"/>
    </location>
</feature>
<comment type="caution">
    <text evidence="4">The sequence shown here is derived from an EMBL/GenBank/DDBJ whole genome shotgun (WGS) entry which is preliminary data.</text>
</comment>
<dbReference type="Pfam" id="PF00271">
    <property type="entry name" value="Helicase_C"/>
    <property type="match status" value="1"/>
</dbReference>
<dbReference type="InterPro" id="IPR001650">
    <property type="entry name" value="Helicase_C-like"/>
</dbReference>
<proteinExistence type="predicted"/>
<sequence length="217" mass="24973">MRNLRVTVTIECAIPMDSIDYIPMYKRPPITAQVVIGTPGTILYWTSAKKLGVNYVKILVFDEADQMLAEPCRMWSVVFFLYANSAFLYVKIVGWILCFFNVSKNMRSFGEREDRDEIVKEFNDGLTRVLVSTDLLDQGFDQQQIKLVINYDLPVKHDRTTQPDFEAYMHRIRIAGRFGRKGAVFHLLCGYMDGLIMSEIENHSGIEVAELVSVVNW</sequence>